<dbReference type="PANTHER" id="PTHR30269">
    <property type="entry name" value="TRANSMEMBRANE PROTEIN YFCA"/>
    <property type="match status" value="1"/>
</dbReference>
<dbReference type="OrthoDB" id="3872971at2"/>
<comment type="subcellular location">
    <subcellularLocation>
        <location evidence="1 8">Cell membrane</location>
        <topology evidence="1 8">Multi-pass membrane protein</topology>
    </subcellularLocation>
</comment>
<evidence type="ECO:0000256" key="1">
    <source>
        <dbReference type="ARBA" id="ARBA00004651"/>
    </source>
</evidence>
<organism evidence="9 10">
    <name type="scientific">Geodermatophilus pulveris</name>
    <dbReference type="NCBI Taxonomy" id="1564159"/>
    <lineage>
        <taxon>Bacteria</taxon>
        <taxon>Bacillati</taxon>
        <taxon>Actinomycetota</taxon>
        <taxon>Actinomycetes</taxon>
        <taxon>Geodermatophilales</taxon>
        <taxon>Geodermatophilaceae</taxon>
        <taxon>Geodermatophilus</taxon>
    </lineage>
</organism>
<dbReference type="InterPro" id="IPR052017">
    <property type="entry name" value="TSUP"/>
</dbReference>
<evidence type="ECO:0000256" key="5">
    <source>
        <dbReference type="ARBA" id="ARBA00022692"/>
    </source>
</evidence>
<feature type="transmembrane region" description="Helical" evidence="8">
    <location>
        <begin position="218"/>
        <end position="239"/>
    </location>
</feature>
<dbReference type="AlphaFoldDB" id="A0A239ESA5"/>
<reference evidence="10" key="1">
    <citation type="submission" date="2017-06" db="EMBL/GenBank/DDBJ databases">
        <authorList>
            <person name="Varghese N."/>
            <person name="Submissions S."/>
        </authorList>
    </citation>
    <scope>NUCLEOTIDE SEQUENCE [LARGE SCALE GENOMIC DNA]</scope>
    <source>
        <strain evidence="10">DSM 46839</strain>
    </source>
</reference>
<dbReference type="PANTHER" id="PTHR30269:SF37">
    <property type="entry name" value="MEMBRANE TRANSPORTER PROTEIN"/>
    <property type="match status" value="1"/>
</dbReference>
<evidence type="ECO:0000256" key="2">
    <source>
        <dbReference type="ARBA" id="ARBA00009142"/>
    </source>
</evidence>
<gene>
    <name evidence="9" type="ORF">SAMN06893096_104283</name>
</gene>
<proteinExistence type="inferred from homology"/>
<keyword evidence="10" id="KW-1185">Reference proteome</keyword>
<feature type="transmembrane region" description="Helical" evidence="8">
    <location>
        <begin position="35"/>
        <end position="60"/>
    </location>
</feature>
<feature type="transmembrane region" description="Helical" evidence="8">
    <location>
        <begin position="128"/>
        <end position="154"/>
    </location>
</feature>
<dbReference type="EMBL" id="FZOO01000004">
    <property type="protein sequence ID" value="SNS47640.1"/>
    <property type="molecule type" value="Genomic_DNA"/>
</dbReference>
<feature type="transmembrane region" description="Helical" evidence="8">
    <location>
        <begin position="72"/>
        <end position="90"/>
    </location>
</feature>
<evidence type="ECO:0000313" key="10">
    <source>
        <dbReference type="Proteomes" id="UP000198373"/>
    </source>
</evidence>
<keyword evidence="7 8" id="KW-0472">Membrane</keyword>
<sequence length="241" mass="23968">MSALGTVLLATMVLLGALTQRATGLGFALVAAPFLVLLTGPAVGVSLSNVLSASLCALVLVRTGRRTLWREVAVLAVPALLAVPLGVYVVRTLPEGPLLVAVGLMSVAAVAVVAVGRNRALLTGRGSAVVAGALAGFMNVTAGVGGPMVTAYAVSRRWPLPVFIPTAQATLLVLNVASLAGKGLPPLAATVWVVSGVALVTGLAAGELLSRRLGAARGLQLVIVVALAGGVATLVRGLVAL</sequence>
<name>A0A239ESA5_9ACTN</name>
<feature type="transmembrane region" description="Helical" evidence="8">
    <location>
        <begin position="96"/>
        <end position="116"/>
    </location>
</feature>
<keyword evidence="4 8" id="KW-1003">Cell membrane</keyword>
<keyword evidence="3" id="KW-0813">Transport</keyword>
<evidence type="ECO:0000313" key="9">
    <source>
        <dbReference type="EMBL" id="SNS47640.1"/>
    </source>
</evidence>
<dbReference type="InterPro" id="IPR002781">
    <property type="entry name" value="TM_pro_TauE-like"/>
</dbReference>
<dbReference type="Proteomes" id="UP000198373">
    <property type="component" value="Unassembled WGS sequence"/>
</dbReference>
<evidence type="ECO:0000256" key="6">
    <source>
        <dbReference type="ARBA" id="ARBA00022989"/>
    </source>
</evidence>
<keyword evidence="6 8" id="KW-1133">Transmembrane helix</keyword>
<feature type="transmembrane region" description="Helical" evidence="8">
    <location>
        <begin position="187"/>
        <end position="206"/>
    </location>
</feature>
<accession>A0A239ESA5</accession>
<evidence type="ECO:0000256" key="3">
    <source>
        <dbReference type="ARBA" id="ARBA00022448"/>
    </source>
</evidence>
<evidence type="ECO:0000256" key="4">
    <source>
        <dbReference type="ARBA" id="ARBA00022475"/>
    </source>
</evidence>
<protein>
    <recommendedName>
        <fullName evidence="8">Probable membrane transporter protein</fullName>
    </recommendedName>
</protein>
<comment type="similarity">
    <text evidence="2 8">Belongs to the 4-toluene sulfonate uptake permease (TSUP) (TC 2.A.102) family.</text>
</comment>
<evidence type="ECO:0000256" key="8">
    <source>
        <dbReference type="RuleBase" id="RU363041"/>
    </source>
</evidence>
<keyword evidence="5 8" id="KW-0812">Transmembrane</keyword>
<dbReference type="GO" id="GO:0005886">
    <property type="term" value="C:plasma membrane"/>
    <property type="evidence" value="ECO:0007669"/>
    <property type="project" value="UniProtKB-SubCell"/>
</dbReference>
<dbReference type="Pfam" id="PF01925">
    <property type="entry name" value="TauE"/>
    <property type="match status" value="1"/>
</dbReference>
<evidence type="ECO:0000256" key="7">
    <source>
        <dbReference type="ARBA" id="ARBA00023136"/>
    </source>
</evidence>
<dbReference type="RefSeq" id="WP_089305543.1">
    <property type="nucleotide sequence ID" value="NZ_FZOO01000004.1"/>
</dbReference>